<reference evidence="2 3" key="1">
    <citation type="submission" date="2024-04" db="EMBL/GenBank/DDBJ databases">
        <title>Phyllosticta paracitricarpa is synonymous to the EU quarantine fungus P. citricarpa based on phylogenomic analyses.</title>
        <authorList>
            <consortium name="Lawrence Berkeley National Laboratory"/>
            <person name="Van Ingen-Buijs V.A."/>
            <person name="Van Westerhoven A.C."/>
            <person name="Haridas S."/>
            <person name="Skiadas P."/>
            <person name="Martin F."/>
            <person name="Groenewald J.Z."/>
            <person name="Crous P.W."/>
            <person name="Seidl M.F."/>
        </authorList>
    </citation>
    <scope>NUCLEOTIDE SEQUENCE [LARGE SCALE GENOMIC DNA]</scope>
    <source>
        <strain evidence="2 3">CBS 123374</strain>
    </source>
</reference>
<accession>A0ABR1YBH2</accession>
<evidence type="ECO:0000256" key="1">
    <source>
        <dbReference type="SAM" id="MobiDB-lite"/>
    </source>
</evidence>
<evidence type="ECO:0000313" key="2">
    <source>
        <dbReference type="EMBL" id="KAK8223842.1"/>
    </source>
</evidence>
<gene>
    <name evidence="2" type="ORF">HDK90DRAFT_515301</name>
</gene>
<evidence type="ECO:0000313" key="3">
    <source>
        <dbReference type="Proteomes" id="UP001492380"/>
    </source>
</evidence>
<comment type="caution">
    <text evidence="2">The sequence shown here is derived from an EMBL/GenBank/DDBJ whole genome shotgun (WGS) entry which is preliminary data.</text>
</comment>
<name>A0ABR1YBH2_9PEZI</name>
<proteinExistence type="predicted"/>
<protein>
    <submittedName>
        <fullName evidence="2">Uncharacterized protein</fullName>
    </submittedName>
</protein>
<feature type="region of interest" description="Disordered" evidence="1">
    <location>
        <begin position="153"/>
        <end position="178"/>
    </location>
</feature>
<keyword evidence="3" id="KW-1185">Reference proteome</keyword>
<sequence>MQACFIYQIVAQHKPDHPEFLKAIGGSTKLDKFIIMWGGVITDYVDFEVIFAPPRGLSRDLLNLLDKWARYIFHCWLKAADASFIFEVVLQKKPDHPKLIKAKLDNTKLNKFLVWRTMPLKMDVPEIGLVPIVSGSDVASAKRIKSTTRVDDEIGGEDLGEGKNQDACTQGVIRSLAP</sequence>
<dbReference type="Proteomes" id="UP001492380">
    <property type="component" value="Unassembled WGS sequence"/>
</dbReference>
<dbReference type="EMBL" id="JBBWRZ010000013">
    <property type="protein sequence ID" value="KAK8223842.1"/>
    <property type="molecule type" value="Genomic_DNA"/>
</dbReference>
<organism evidence="2 3">
    <name type="scientific">Phyllosticta capitalensis</name>
    <dbReference type="NCBI Taxonomy" id="121624"/>
    <lineage>
        <taxon>Eukaryota</taxon>
        <taxon>Fungi</taxon>
        <taxon>Dikarya</taxon>
        <taxon>Ascomycota</taxon>
        <taxon>Pezizomycotina</taxon>
        <taxon>Dothideomycetes</taxon>
        <taxon>Dothideomycetes incertae sedis</taxon>
        <taxon>Botryosphaeriales</taxon>
        <taxon>Phyllostictaceae</taxon>
        <taxon>Phyllosticta</taxon>
    </lineage>
</organism>